<dbReference type="EMBL" id="CP036298">
    <property type="protein sequence ID" value="QDV25041.1"/>
    <property type="molecule type" value="Genomic_DNA"/>
</dbReference>
<dbReference type="AlphaFoldDB" id="A0A518G8Y2"/>
<protein>
    <submittedName>
        <fullName evidence="1">Uncharacterized protein</fullName>
    </submittedName>
</protein>
<sequence>MGSLPLLDAHAQGVDTSQLALPKSSMGSGLRAIVQLGDRDPFSAPCNTVIYRVLVHLSNQAMVCFDTYGVDVSPAAPSACAAWECIVFGSSRSLALLKDRRRLVPNYV</sequence>
<reference evidence="1 2" key="1">
    <citation type="submission" date="2019-02" db="EMBL/GenBank/DDBJ databases">
        <title>Deep-cultivation of Planctomycetes and their phenomic and genomic characterization uncovers novel biology.</title>
        <authorList>
            <person name="Wiegand S."/>
            <person name="Jogler M."/>
            <person name="Boedeker C."/>
            <person name="Pinto D."/>
            <person name="Vollmers J."/>
            <person name="Rivas-Marin E."/>
            <person name="Kohn T."/>
            <person name="Peeters S.H."/>
            <person name="Heuer A."/>
            <person name="Rast P."/>
            <person name="Oberbeckmann S."/>
            <person name="Bunk B."/>
            <person name="Jeske O."/>
            <person name="Meyerdierks A."/>
            <person name="Storesund J.E."/>
            <person name="Kallscheuer N."/>
            <person name="Luecker S."/>
            <person name="Lage O.M."/>
            <person name="Pohl T."/>
            <person name="Merkel B.J."/>
            <person name="Hornburger P."/>
            <person name="Mueller R.-W."/>
            <person name="Bruemmer F."/>
            <person name="Labrenz M."/>
            <person name="Spormann A.M."/>
            <person name="Op den Camp H."/>
            <person name="Overmann J."/>
            <person name="Amann R."/>
            <person name="Jetten M.S.M."/>
            <person name="Mascher T."/>
            <person name="Medema M.H."/>
            <person name="Devos D.P."/>
            <person name="Kaster A.-K."/>
            <person name="Ovreas L."/>
            <person name="Rohde M."/>
            <person name="Galperin M.Y."/>
            <person name="Jogler C."/>
        </authorList>
    </citation>
    <scope>NUCLEOTIDE SEQUENCE [LARGE SCALE GENOMIC DNA]</scope>
    <source>
        <strain evidence="1 2">Q31a</strain>
    </source>
</reference>
<dbReference type="KEGG" id="ahel:Q31a_33630"/>
<keyword evidence="2" id="KW-1185">Reference proteome</keyword>
<organism evidence="1 2">
    <name type="scientific">Aureliella helgolandensis</name>
    <dbReference type="NCBI Taxonomy" id="2527968"/>
    <lineage>
        <taxon>Bacteria</taxon>
        <taxon>Pseudomonadati</taxon>
        <taxon>Planctomycetota</taxon>
        <taxon>Planctomycetia</taxon>
        <taxon>Pirellulales</taxon>
        <taxon>Pirellulaceae</taxon>
        <taxon>Aureliella</taxon>
    </lineage>
</organism>
<evidence type="ECO:0000313" key="1">
    <source>
        <dbReference type="EMBL" id="QDV25041.1"/>
    </source>
</evidence>
<gene>
    <name evidence="1" type="ORF">Q31a_33630</name>
</gene>
<dbReference type="Proteomes" id="UP000318017">
    <property type="component" value="Chromosome"/>
</dbReference>
<name>A0A518G8Y2_9BACT</name>
<accession>A0A518G8Y2</accession>
<proteinExistence type="predicted"/>
<evidence type="ECO:0000313" key="2">
    <source>
        <dbReference type="Proteomes" id="UP000318017"/>
    </source>
</evidence>